<protein>
    <recommendedName>
        <fullName evidence="4">Outer membrane protein beta-barrel domain-containing protein</fullName>
    </recommendedName>
</protein>
<dbReference type="InterPro" id="IPR010239">
    <property type="entry name" value="CHP02001"/>
</dbReference>
<keyword evidence="3" id="KW-1185">Reference proteome</keyword>
<dbReference type="NCBIfam" id="TIGR02001">
    <property type="entry name" value="gcw_chp"/>
    <property type="match status" value="1"/>
</dbReference>
<organism evidence="2 3">
    <name type="scientific">Brevundimonas vitisensis</name>
    <dbReference type="NCBI Taxonomy" id="2800818"/>
    <lineage>
        <taxon>Bacteria</taxon>
        <taxon>Pseudomonadati</taxon>
        <taxon>Pseudomonadota</taxon>
        <taxon>Alphaproteobacteria</taxon>
        <taxon>Caulobacterales</taxon>
        <taxon>Caulobacteraceae</taxon>
        <taxon>Brevundimonas</taxon>
    </lineage>
</organism>
<proteinExistence type="predicted"/>
<keyword evidence="1" id="KW-0732">Signal</keyword>
<evidence type="ECO:0008006" key="4">
    <source>
        <dbReference type="Google" id="ProtNLM"/>
    </source>
</evidence>
<dbReference type="Pfam" id="PF09694">
    <property type="entry name" value="Gcw_chp"/>
    <property type="match status" value="1"/>
</dbReference>
<dbReference type="Proteomes" id="UP000595448">
    <property type="component" value="Chromosome"/>
</dbReference>
<sequence>MKKTFAIAAAAAVVALGQLAMAGAAQAQSTPEFAFNAGVTSDYVFRGFSQTNEDPAVFGGVDATVGSFYAGAWASNVDFGDSTDAEVDVYGGYRTEAAGFAFDVGVVGYLYVDAPDGVDYDYLEVKLAASRAIGPYTIGAAAYISPDFFGLDEEAVYGEVNAAYAADNGVSVSGAVGFQSLDVNEDYTTWNVGLGLPLVAGIGLDVRYHDTDYDGTLSEGRGVATLKYAF</sequence>
<dbReference type="RefSeq" id="WP_201103831.1">
    <property type="nucleotide sequence ID" value="NZ_CP067977.1"/>
</dbReference>
<dbReference type="EMBL" id="CP067977">
    <property type="protein sequence ID" value="QQQ19480.1"/>
    <property type="molecule type" value="Genomic_DNA"/>
</dbReference>
<accession>A0ABX7BPU9</accession>
<reference evidence="2 3" key="1">
    <citation type="submission" date="2021-01" db="EMBL/GenBank/DDBJ databases">
        <title>Brevundimonas vitis sp. nov., an bacterium isolated from grape (Vitis vinifera).</title>
        <authorList>
            <person name="Jiang L."/>
            <person name="Lee J."/>
        </authorList>
    </citation>
    <scope>NUCLEOTIDE SEQUENCE [LARGE SCALE GENOMIC DNA]</scope>
    <source>
        <strain evidence="2 3">GRTSA-9</strain>
    </source>
</reference>
<feature type="signal peptide" evidence="1">
    <location>
        <begin position="1"/>
        <end position="27"/>
    </location>
</feature>
<name>A0ABX7BPU9_9CAUL</name>
<evidence type="ECO:0000313" key="2">
    <source>
        <dbReference type="EMBL" id="QQQ19480.1"/>
    </source>
</evidence>
<feature type="chain" id="PRO_5047545679" description="Outer membrane protein beta-barrel domain-containing protein" evidence="1">
    <location>
        <begin position="28"/>
        <end position="230"/>
    </location>
</feature>
<evidence type="ECO:0000256" key="1">
    <source>
        <dbReference type="SAM" id="SignalP"/>
    </source>
</evidence>
<evidence type="ECO:0000313" key="3">
    <source>
        <dbReference type="Proteomes" id="UP000595448"/>
    </source>
</evidence>
<gene>
    <name evidence="2" type="ORF">JIP62_05130</name>
</gene>